<reference evidence="5" key="1">
    <citation type="submission" date="2011-04" db="EMBL/GenBank/DDBJ databases">
        <title>The complete genome of Spirochaeta coccoides DSM 17374.</title>
        <authorList>
            <person name="Lucas S."/>
            <person name="Copeland A."/>
            <person name="Lapidus A."/>
            <person name="Bruce D."/>
            <person name="Goodwin L."/>
            <person name="Pitluck S."/>
            <person name="Peters L."/>
            <person name="Kyrpides N."/>
            <person name="Mavromatis K."/>
            <person name="Pagani I."/>
            <person name="Ivanova N."/>
            <person name="Ovchinnikova G."/>
            <person name="Lu M."/>
            <person name="Detter J.C."/>
            <person name="Tapia R."/>
            <person name="Han C."/>
            <person name="Land M."/>
            <person name="Hauser L."/>
            <person name="Markowitz V."/>
            <person name="Cheng J.-F."/>
            <person name="Hugenholtz P."/>
            <person name="Woyke T."/>
            <person name="Wu D."/>
            <person name="Spring S."/>
            <person name="Schroeder M."/>
            <person name="Brambilla E."/>
            <person name="Klenk H.-P."/>
            <person name="Eisen J.A."/>
        </authorList>
    </citation>
    <scope>NUCLEOTIDE SEQUENCE [LARGE SCALE GENOMIC DNA]</scope>
    <source>
        <strain evidence="5">ATCC BAA-1237 / DSM 17374 / SPN1</strain>
    </source>
</reference>
<dbReference type="Gene3D" id="3.40.109.10">
    <property type="entry name" value="NADH Oxidase"/>
    <property type="match status" value="1"/>
</dbReference>
<dbReference type="AlphaFoldDB" id="F4GL54"/>
<dbReference type="PANTHER" id="PTHR43673:SF10">
    <property type="entry name" value="NADH DEHYDROGENASE_NAD(P)H NITROREDUCTASE XCC3605-RELATED"/>
    <property type="match status" value="1"/>
</dbReference>
<proteinExistence type="inferred from homology"/>
<evidence type="ECO:0000256" key="2">
    <source>
        <dbReference type="ARBA" id="ARBA00023002"/>
    </source>
</evidence>
<organism evidence="4 5">
    <name type="scientific">Parasphaerochaeta coccoides (strain ATCC BAA-1237 / DSM 17374 / SPN1)</name>
    <name type="common">Sphaerochaeta coccoides</name>
    <dbReference type="NCBI Taxonomy" id="760011"/>
    <lineage>
        <taxon>Bacteria</taxon>
        <taxon>Pseudomonadati</taxon>
        <taxon>Spirochaetota</taxon>
        <taxon>Spirochaetia</taxon>
        <taxon>Spirochaetales</taxon>
        <taxon>Sphaerochaetaceae</taxon>
        <taxon>Parasphaerochaeta</taxon>
    </lineage>
</organism>
<evidence type="ECO:0000256" key="1">
    <source>
        <dbReference type="ARBA" id="ARBA00007118"/>
    </source>
</evidence>
<reference evidence="4 5" key="2">
    <citation type="journal article" date="2012" name="Stand. Genomic Sci.">
        <title>Complete genome sequence of the termite hindgut bacterium Spirochaeta coccoides type strain (SPN1(T)), reclassification in the genus Sphaerochaeta as Sphaerochaeta coccoides comb. nov. and emendations of the family Spirochaetaceae and the genus Sphaerochaeta.</title>
        <authorList>
            <person name="Abt B."/>
            <person name="Han C."/>
            <person name="Scheuner C."/>
            <person name="Lu M."/>
            <person name="Lapidus A."/>
            <person name="Nolan M."/>
            <person name="Lucas S."/>
            <person name="Hammon N."/>
            <person name="Deshpande S."/>
            <person name="Cheng J.F."/>
            <person name="Tapia R."/>
            <person name="Goodwin L.A."/>
            <person name="Pitluck S."/>
            <person name="Liolios K."/>
            <person name="Pagani I."/>
            <person name="Ivanova N."/>
            <person name="Mavromatis K."/>
            <person name="Mikhailova N."/>
            <person name="Huntemann M."/>
            <person name="Pati A."/>
            <person name="Chen A."/>
            <person name="Palaniappan K."/>
            <person name="Land M."/>
            <person name="Hauser L."/>
            <person name="Brambilla E.M."/>
            <person name="Rohde M."/>
            <person name="Spring S."/>
            <person name="Gronow S."/>
            <person name="Goker M."/>
            <person name="Woyke T."/>
            <person name="Bristow J."/>
            <person name="Eisen J.A."/>
            <person name="Markowitz V."/>
            <person name="Hugenholtz P."/>
            <person name="Kyrpides N.C."/>
            <person name="Klenk H.P."/>
            <person name="Detter J.C."/>
        </authorList>
    </citation>
    <scope>NUCLEOTIDE SEQUENCE [LARGE SCALE GENOMIC DNA]</scope>
    <source>
        <strain evidence="5">ATCC BAA-1237 / DSM 17374 / SPN1</strain>
    </source>
</reference>
<dbReference type="SUPFAM" id="SSF55469">
    <property type="entry name" value="FMN-dependent nitroreductase-like"/>
    <property type="match status" value="1"/>
</dbReference>
<evidence type="ECO:0000259" key="3">
    <source>
        <dbReference type="Pfam" id="PF00881"/>
    </source>
</evidence>
<dbReference type="KEGG" id="scc:Spico_1181"/>
<evidence type="ECO:0000313" key="4">
    <source>
        <dbReference type="EMBL" id="AEC02394.1"/>
    </source>
</evidence>
<dbReference type="GO" id="GO:0016491">
    <property type="term" value="F:oxidoreductase activity"/>
    <property type="evidence" value="ECO:0007669"/>
    <property type="project" value="UniProtKB-KW"/>
</dbReference>
<dbReference type="InterPro" id="IPR029479">
    <property type="entry name" value="Nitroreductase"/>
</dbReference>
<dbReference type="eggNOG" id="COG0778">
    <property type="taxonomic scope" value="Bacteria"/>
</dbReference>
<dbReference type="Pfam" id="PF00881">
    <property type="entry name" value="Nitroreductase"/>
    <property type="match status" value="2"/>
</dbReference>
<dbReference type="EMBL" id="CP002659">
    <property type="protein sequence ID" value="AEC02394.1"/>
    <property type="molecule type" value="Genomic_DNA"/>
</dbReference>
<dbReference type="HOGENOM" id="CLU_070764_7_3_12"/>
<keyword evidence="5" id="KW-1185">Reference proteome</keyword>
<dbReference type="Proteomes" id="UP000007939">
    <property type="component" value="Chromosome"/>
</dbReference>
<dbReference type="OrthoDB" id="9812105at2"/>
<dbReference type="PANTHER" id="PTHR43673">
    <property type="entry name" value="NAD(P)H NITROREDUCTASE YDGI-RELATED"/>
    <property type="match status" value="1"/>
</dbReference>
<dbReference type="CDD" id="cd02062">
    <property type="entry name" value="Nitro_FMN_reductase"/>
    <property type="match status" value="1"/>
</dbReference>
<feature type="domain" description="Nitroreductase" evidence="3">
    <location>
        <begin position="67"/>
        <end position="148"/>
    </location>
</feature>
<accession>F4GL54</accession>
<feature type="domain" description="Nitroreductase" evidence="3">
    <location>
        <begin position="7"/>
        <end position="61"/>
    </location>
</feature>
<gene>
    <name evidence="4" type="ordered locus">Spico_1181</name>
</gene>
<dbReference type="InterPro" id="IPR000415">
    <property type="entry name" value="Nitroreductase-like"/>
</dbReference>
<keyword evidence="2" id="KW-0560">Oxidoreductase</keyword>
<evidence type="ECO:0000313" key="5">
    <source>
        <dbReference type="Proteomes" id="UP000007939"/>
    </source>
</evidence>
<sequence>MEVQEAILTRRSCRSFADLPVERGLLDKIMDAAVHAPSAMNIQPWHFTVITDRKKLDALDTLVSPDNSFFYRAPVLVIASLDSSAEYGVEDSSCALQNIMLAAHGLGLGSVWCNRLNRLRGDAQIIERLRDFGVPADKVPHGAVAIGHPGKGASLHPRVMKQGTVTWVE</sequence>
<name>F4GL54_PARC1</name>
<protein>
    <submittedName>
        <fullName evidence="4">Nitroreductase</fullName>
    </submittedName>
</protein>
<comment type="similarity">
    <text evidence="1">Belongs to the nitroreductase family.</text>
</comment>
<dbReference type="STRING" id="760011.Spico_1181"/>
<dbReference type="RefSeq" id="WP_013739789.1">
    <property type="nucleotide sequence ID" value="NC_015436.1"/>
</dbReference>